<proteinExistence type="predicted"/>
<dbReference type="Proteomes" id="UP000266723">
    <property type="component" value="Unassembled WGS sequence"/>
</dbReference>
<comment type="caution">
    <text evidence="2">The sequence shown here is derived from an EMBL/GenBank/DDBJ whole genome shotgun (WGS) entry which is preliminary data.</text>
</comment>
<name>A0ABQ7B9V5_BRACR</name>
<dbReference type="EMBL" id="QGKV02001507">
    <property type="protein sequence ID" value="KAF3529112.1"/>
    <property type="molecule type" value="Genomic_DNA"/>
</dbReference>
<evidence type="ECO:0000313" key="3">
    <source>
        <dbReference type="Proteomes" id="UP000266723"/>
    </source>
</evidence>
<protein>
    <submittedName>
        <fullName evidence="2">Uncharacterized protein</fullName>
    </submittedName>
</protein>
<accession>A0ABQ7B9V5</accession>
<evidence type="ECO:0000256" key="1">
    <source>
        <dbReference type="SAM" id="MobiDB-lite"/>
    </source>
</evidence>
<reference evidence="2 3" key="1">
    <citation type="journal article" date="2020" name="BMC Genomics">
        <title>Intraspecific diversification of the crop wild relative Brassica cretica Lam. using demographic model selection.</title>
        <authorList>
            <person name="Kioukis A."/>
            <person name="Michalopoulou V.A."/>
            <person name="Briers L."/>
            <person name="Pirintsos S."/>
            <person name="Studholme D.J."/>
            <person name="Pavlidis P."/>
            <person name="Sarris P.F."/>
        </authorList>
    </citation>
    <scope>NUCLEOTIDE SEQUENCE [LARGE SCALE GENOMIC DNA]</scope>
    <source>
        <strain evidence="3">cv. PFS-1207/04</strain>
    </source>
</reference>
<keyword evidence="3" id="KW-1185">Reference proteome</keyword>
<evidence type="ECO:0000313" key="2">
    <source>
        <dbReference type="EMBL" id="KAF3529112.1"/>
    </source>
</evidence>
<gene>
    <name evidence="2" type="ORF">DY000_02040767</name>
</gene>
<organism evidence="2 3">
    <name type="scientific">Brassica cretica</name>
    <name type="common">Mustard</name>
    <dbReference type="NCBI Taxonomy" id="69181"/>
    <lineage>
        <taxon>Eukaryota</taxon>
        <taxon>Viridiplantae</taxon>
        <taxon>Streptophyta</taxon>
        <taxon>Embryophyta</taxon>
        <taxon>Tracheophyta</taxon>
        <taxon>Spermatophyta</taxon>
        <taxon>Magnoliopsida</taxon>
        <taxon>eudicotyledons</taxon>
        <taxon>Gunneridae</taxon>
        <taxon>Pentapetalae</taxon>
        <taxon>rosids</taxon>
        <taxon>malvids</taxon>
        <taxon>Brassicales</taxon>
        <taxon>Brassicaceae</taxon>
        <taxon>Brassiceae</taxon>
        <taxon>Brassica</taxon>
    </lineage>
</organism>
<feature type="region of interest" description="Disordered" evidence="1">
    <location>
        <begin position="114"/>
        <end position="136"/>
    </location>
</feature>
<sequence>MDSWSLEADLVTRRMCEDTEVVEEPGCSPWILRSYSRPEGPSLDPRITTGARRRKSLTCFRGCWCGCYDPSARLRFFPRLRSRILIAPCTFHIGTLGENTQVLNSSIPQARHRPLDPRWKKPRFSGSPLEGTPVPRIPARRNPGSLLWSFPGPVPGSLPSSGKWKTSDKENLPYIRIWKSLTYSNRLRSNP</sequence>